<evidence type="ECO:0000313" key="2">
    <source>
        <dbReference type="Proteomes" id="UP001476950"/>
    </source>
</evidence>
<reference evidence="1 2" key="1">
    <citation type="submission" date="2022-04" db="EMBL/GenBank/DDBJ databases">
        <title>Positive selection, recombination, and allopatry shape intraspecific diversity of widespread and dominant cyanobacteria.</title>
        <authorList>
            <person name="Wei J."/>
            <person name="Shu W."/>
            <person name="Hu C."/>
        </authorList>
    </citation>
    <scope>NUCLEOTIDE SEQUENCE [LARGE SCALE GENOMIC DNA]</scope>
    <source>
        <strain evidence="1 2">AS-A4</strain>
    </source>
</reference>
<protein>
    <submittedName>
        <fullName evidence="1">Uncharacterized protein</fullName>
    </submittedName>
</protein>
<evidence type="ECO:0000313" key="1">
    <source>
        <dbReference type="EMBL" id="MEP1061573.1"/>
    </source>
</evidence>
<proteinExistence type="predicted"/>
<gene>
    <name evidence="1" type="ORF">NDI38_24540</name>
</gene>
<keyword evidence="2" id="KW-1185">Reference proteome</keyword>
<sequence>MTDLALPLKPSGLAECPRIEASAVFCLAEVAVPLKPHLKSENATFATQHFNL</sequence>
<organism evidence="1 2">
    <name type="scientific">Stenomitos frigidus AS-A4</name>
    <dbReference type="NCBI Taxonomy" id="2933935"/>
    <lineage>
        <taxon>Bacteria</taxon>
        <taxon>Bacillati</taxon>
        <taxon>Cyanobacteriota</taxon>
        <taxon>Cyanophyceae</taxon>
        <taxon>Leptolyngbyales</taxon>
        <taxon>Leptolyngbyaceae</taxon>
        <taxon>Stenomitos</taxon>
    </lineage>
</organism>
<comment type="caution">
    <text evidence="1">The sequence shown here is derived from an EMBL/GenBank/DDBJ whole genome shotgun (WGS) entry which is preliminary data.</text>
</comment>
<accession>A0ABV0KRA1</accession>
<dbReference type="EMBL" id="JAMPLM010000038">
    <property type="protein sequence ID" value="MEP1061573.1"/>
    <property type="molecule type" value="Genomic_DNA"/>
</dbReference>
<name>A0ABV0KRA1_9CYAN</name>
<dbReference type="RefSeq" id="WP_190446692.1">
    <property type="nucleotide sequence ID" value="NZ_JAMPLM010000038.1"/>
</dbReference>
<dbReference type="Proteomes" id="UP001476950">
    <property type="component" value="Unassembled WGS sequence"/>
</dbReference>